<dbReference type="PANTHER" id="PTHR20961">
    <property type="entry name" value="GLYCOSYLTRANSFERASE"/>
    <property type="match status" value="1"/>
</dbReference>
<dbReference type="InterPro" id="IPR007657">
    <property type="entry name" value="Glycosyltransferase_61"/>
</dbReference>
<dbReference type="PANTHER" id="PTHR20961:SF124">
    <property type="entry name" value="GLYCOSYLTRANSFERASE"/>
    <property type="match status" value="1"/>
</dbReference>
<protein>
    <submittedName>
        <fullName evidence="6">OLC1v1032957C1</fullName>
    </submittedName>
</protein>
<keyword evidence="4" id="KW-0325">Glycoprotein</keyword>
<reference evidence="6" key="1">
    <citation type="submission" date="2023-03" db="EMBL/GenBank/DDBJ databases">
        <authorList>
            <person name="Julca I."/>
        </authorList>
    </citation>
    <scope>NUCLEOTIDE SEQUENCE</scope>
</reference>
<keyword evidence="3" id="KW-0808">Transferase</keyword>
<evidence type="ECO:0000313" key="7">
    <source>
        <dbReference type="Proteomes" id="UP001161247"/>
    </source>
</evidence>
<evidence type="ECO:0000256" key="1">
    <source>
        <dbReference type="ARBA" id="ARBA00004323"/>
    </source>
</evidence>
<comment type="subcellular location">
    <subcellularLocation>
        <location evidence="1">Golgi apparatus membrane</location>
        <topology evidence="1">Single-pass type II membrane protein</topology>
    </subcellularLocation>
</comment>
<dbReference type="GO" id="GO:0000139">
    <property type="term" value="C:Golgi membrane"/>
    <property type="evidence" value="ECO:0007669"/>
    <property type="project" value="UniProtKB-SubCell"/>
</dbReference>
<organism evidence="6 7">
    <name type="scientific">Oldenlandia corymbosa var. corymbosa</name>
    <dbReference type="NCBI Taxonomy" id="529605"/>
    <lineage>
        <taxon>Eukaryota</taxon>
        <taxon>Viridiplantae</taxon>
        <taxon>Streptophyta</taxon>
        <taxon>Embryophyta</taxon>
        <taxon>Tracheophyta</taxon>
        <taxon>Spermatophyta</taxon>
        <taxon>Magnoliopsida</taxon>
        <taxon>eudicotyledons</taxon>
        <taxon>Gunneridae</taxon>
        <taxon>Pentapetalae</taxon>
        <taxon>asterids</taxon>
        <taxon>lamiids</taxon>
        <taxon>Gentianales</taxon>
        <taxon>Rubiaceae</taxon>
        <taxon>Rubioideae</taxon>
        <taxon>Spermacoceae</taxon>
        <taxon>Hedyotis-Oldenlandia complex</taxon>
        <taxon>Oldenlandia</taxon>
    </lineage>
</organism>
<evidence type="ECO:0000313" key="6">
    <source>
        <dbReference type="EMBL" id="CAI9096747.1"/>
    </source>
</evidence>
<evidence type="ECO:0000256" key="3">
    <source>
        <dbReference type="ARBA" id="ARBA00022679"/>
    </source>
</evidence>
<gene>
    <name evidence="6" type="ORF">OLC1_LOCUS7423</name>
</gene>
<accession>A0AAV1CQF9</accession>
<dbReference type="InterPro" id="IPR049625">
    <property type="entry name" value="Glyco_transf_61_cat"/>
</dbReference>
<evidence type="ECO:0000259" key="5">
    <source>
        <dbReference type="Pfam" id="PF04577"/>
    </source>
</evidence>
<dbReference type="Proteomes" id="UP001161247">
    <property type="component" value="Chromosome 2"/>
</dbReference>
<evidence type="ECO:0000256" key="4">
    <source>
        <dbReference type="ARBA" id="ARBA00023180"/>
    </source>
</evidence>
<sequence length="485" mass="55281">MLPFVHMSPILMTGTMYCDRKSVRSDVCIMKGDVRTDSTTSSVFIYTGNSTNGVISHDDHVLGLSDDDDNFAVVDDDEVVQHETIKPYTRKWERDVMSTVQELDLLMIKKGNSSKKSSDSCHCDVRHNVTALFFSTSGYTGNLFHEFNDGIVPLYNTAQHLNKQVVFVIVDYKEWWPIRYGDIVRELSNYPVIDFSGDNRTHCFPEAIVGLRVHDDLTINPSLMEKAGNTKVTIGHFREFLRRAYWPRVQTLIQDEKREAKIRLRALARSLNHSSSSLALLAEMQAKDPKNKDSKKPKLVIMARINGSREIINQDALVEMAEKIGFSVEVVSPIDTTELAIVYRAVSSKDVMVGVHGAALTHFLFMQPGGVFIQIIPLGMDWLSQKYFGGSTVKFGLKYVGYKISPEESSLYDKYDKNDPVLVDPDSVMRRSGWEVHKQVYLAHQNVMLNLPRFRPHLLDAYNYIVSKKKRRRGRPRRHRSNSPS</sequence>
<dbReference type="AlphaFoldDB" id="A0AAV1CQF9"/>
<name>A0AAV1CQF9_OLDCO</name>
<proteinExistence type="predicted"/>
<dbReference type="Pfam" id="PF04577">
    <property type="entry name" value="Glyco_transf_61"/>
    <property type="match status" value="1"/>
</dbReference>
<keyword evidence="2" id="KW-0328">Glycosyltransferase</keyword>
<dbReference type="GO" id="GO:0016763">
    <property type="term" value="F:pentosyltransferase activity"/>
    <property type="evidence" value="ECO:0007669"/>
    <property type="project" value="UniProtKB-ARBA"/>
</dbReference>
<feature type="domain" description="Glycosyltransferase 61 catalytic" evidence="5">
    <location>
        <begin position="272"/>
        <end position="372"/>
    </location>
</feature>
<dbReference type="EMBL" id="OX459119">
    <property type="protein sequence ID" value="CAI9096747.1"/>
    <property type="molecule type" value="Genomic_DNA"/>
</dbReference>
<evidence type="ECO:0000256" key="2">
    <source>
        <dbReference type="ARBA" id="ARBA00022676"/>
    </source>
</evidence>
<keyword evidence="7" id="KW-1185">Reference proteome</keyword>